<dbReference type="EMBL" id="SSNZ01000001">
    <property type="protein sequence ID" value="THF52827.1"/>
    <property type="molecule type" value="Genomic_DNA"/>
</dbReference>
<accession>A0A4S4A332</accession>
<sequence length="123" mass="13987">MNHEEIKKKLHQYTGKQSDTGDNGIAKFDKDYNGVRNVCFVMLDGKHIFLNYSYLVAGEYFLEENKITLHFTTHIITLTGKNLENLYQDLMMHMAKIIIVTNDRYSGIATQGDSPIVTGIGIN</sequence>
<protein>
    <submittedName>
        <fullName evidence="1">Uncharacterized protein</fullName>
    </submittedName>
</protein>
<evidence type="ECO:0000313" key="2">
    <source>
        <dbReference type="Proteomes" id="UP000307507"/>
    </source>
</evidence>
<dbReference type="Proteomes" id="UP000307507">
    <property type="component" value="Unassembled WGS sequence"/>
</dbReference>
<comment type="caution">
    <text evidence="1">The sequence shown here is derived from an EMBL/GenBank/DDBJ whole genome shotgun (WGS) entry which is preliminary data.</text>
</comment>
<gene>
    <name evidence="1" type="ORF">E6C50_01040</name>
</gene>
<keyword evidence="2" id="KW-1185">Reference proteome</keyword>
<dbReference type="AlphaFoldDB" id="A0A4S4A332"/>
<dbReference type="RefSeq" id="WP_136401352.1">
    <property type="nucleotide sequence ID" value="NZ_SSNZ01000001.1"/>
</dbReference>
<reference evidence="1 2" key="1">
    <citation type="submission" date="2019-04" db="EMBL/GenBank/DDBJ databases">
        <title>Flavobacterium sp. nov. isolated from construction timber.</title>
        <authorList>
            <person name="Lin S.-Y."/>
            <person name="Chang C.-T."/>
            <person name="Young C.-C."/>
        </authorList>
    </citation>
    <scope>NUCLEOTIDE SEQUENCE [LARGE SCALE GENOMIC DNA]</scope>
    <source>
        <strain evidence="1 2">CC-CTC003</strain>
    </source>
</reference>
<organism evidence="1 2">
    <name type="scientific">Flavobacterium supellecticarium</name>
    <dbReference type="NCBI Taxonomy" id="2565924"/>
    <lineage>
        <taxon>Bacteria</taxon>
        <taxon>Pseudomonadati</taxon>
        <taxon>Bacteroidota</taxon>
        <taxon>Flavobacteriia</taxon>
        <taxon>Flavobacteriales</taxon>
        <taxon>Flavobacteriaceae</taxon>
        <taxon>Flavobacterium</taxon>
    </lineage>
</organism>
<evidence type="ECO:0000313" key="1">
    <source>
        <dbReference type="EMBL" id="THF52827.1"/>
    </source>
</evidence>
<name>A0A4S4A332_9FLAO</name>
<proteinExistence type="predicted"/>
<dbReference type="OrthoDB" id="676278at2"/>